<keyword evidence="6 8" id="KW-0675">Receptor</keyword>
<keyword evidence="3 8" id="KW-0812">Transmembrane</keyword>
<dbReference type="InterPro" id="IPR013604">
    <property type="entry name" value="7TM_chemorcpt"/>
</dbReference>
<dbReference type="GO" id="GO:0007635">
    <property type="term" value="P:chemosensory behavior"/>
    <property type="evidence" value="ECO:0007669"/>
    <property type="project" value="TreeGrafter"/>
</dbReference>
<feature type="transmembrane region" description="Helical" evidence="8">
    <location>
        <begin position="45"/>
        <end position="63"/>
    </location>
</feature>
<feature type="transmembrane region" description="Helical" evidence="8">
    <location>
        <begin position="83"/>
        <end position="102"/>
    </location>
</feature>
<evidence type="ECO:0000313" key="9">
    <source>
        <dbReference type="EMBL" id="KAJ9600707.1"/>
    </source>
</evidence>
<comment type="caution">
    <text evidence="8">Lacks conserved residue(s) required for the propagation of feature annotation.</text>
</comment>
<keyword evidence="2 8" id="KW-1003">Cell membrane</keyword>
<evidence type="ECO:0000256" key="1">
    <source>
        <dbReference type="ARBA" id="ARBA00004651"/>
    </source>
</evidence>
<evidence type="ECO:0000256" key="7">
    <source>
        <dbReference type="ARBA" id="ARBA00023224"/>
    </source>
</evidence>
<sequence>MSIVVIVCSTFKLHGELDKVIRDISFLDEMLLPSPNKTYILTGKLLKTEIIGMLFLLTTLYIFDYYTWHNDLLWHICYAIEKFNVLVYYISLLQFINFVLLINHRFRTLNSYLTSDIASSTTSSRSEKLRKKIGVHNPKIFIDNVLPIDIYDDNNITRFLGGVFAGNGSLKQWTSLGTIRANTLRMLYDSLCDVVCAVNGMYGLQILIITIGGSVRMTASLNYAIISSNEADLSCKIINNSLVSSVTSDLLQKLMLLREIHPDTKAEINLFLQQVNFRKVRFTAWDFFTIKYSILGSVIGAVITYIVIIVQFQKVS</sequence>
<feature type="transmembrane region" description="Helical" evidence="8">
    <location>
        <begin position="288"/>
        <end position="312"/>
    </location>
</feature>
<gene>
    <name evidence="9" type="ORF">L9F63_026156</name>
</gene>
<evidence type="ECO:0000256" key="5">
    <source>
        <dbReference type="ARBA" id="ARBA00023136"/>
    </source>
</evidence>
<evidence type="ECO:0000256" key="3">
    <source>
        <dbReference type="ARBA" id="ARBA00022692"/>
    </source>
</evidence>
<keyword evidence="7 8" id="KW-0807">Transducer</keyword>
<comment type="subcellular location">
    <subcellularLocation>
        <location evidence="1 8">Cell membrane</location>
        <topology evidence="1 8">Multi-pass membrane protein</topology>
    </subcellularLocation>
</comment>
<keyword evidence="10" id="KW-1185">Reference proteome</keyword>
<dbReference type="GO" id="GO:0043025">
    <property type="term" value="C:neuronal cell body"/>
    <property type="evidence" value="ECO:0007669"/>
    <property type="project" value="TreeGrafter"/>
</dbReference>
<dbReference type="Pfam" id="PF08395">
    <property type="entry name" value="7tm_7"/>
    <property type="match status" value="1"/>
</dbReference>
<evidence type="ECO:0000313" key="10">
    <source>
        <dbReference type="Proteomes" id="UP001233999"/>
    </source>
</evidence>
<dbReference type="PANTHER" id="PTHR21143">
    <property type="entry name" value="INVERTEBRATE GUSTATORY RECEPTOR"/>
    <property type="match status" value="1"/>
</dbReference>
<reference evidence="9" key="2">
    <citation type="submission" date="2023-05" db="EMBL/GenBank/DDBJ databases">
        <authorList>
            <person name="Fouks B."/>
        </authorList>
    </citation>
    <scope>NUCLEOTIDE SEQUENCE</scope>
    <source>
        <strain evidence="9">Stay&amp;Tobe</strain>
        <tissue evidence="9">Testes</tissue>
    </source>
</reference>
<dbReference type="GO" id="GO:0008049">
    <property type="term" value="P:male courtship behavior"/>
    <property type="evidence" value="ECO:0007669"/>
    <property type="project" value="TreeGrafter"/>
</dbReference>
<dbReference type="GO" id="GO:0005886">
    <property type="term" value="C:plasma membrane"/>
    <property type="evidence" value="ECO:0007669"/>
    <property type="project" value="UniProtKB-SubCell"/>
</dbReference>
<dbReference type="AlphaFoldDB" id="A0AAD8AM32"/>
<comment type="similarity">
    <text evidence="8">Belongs to the insect chemoreceptor superfamily. Gustatory receptor (GR) family.</text>
</comment>
<comment type="caution">
    <text evidence="9">The sequence shown here is derived from an EMBL/GenBank/DDBJ whole genome shotgun (WGS) entry which is preliminary data.</text>
</comment>
<keyword evidence="5 8" id="KW-0472">Membrane</keyword>
<dbReference type="GO" id="GO:0007165">
    <property type="term" value="P:signal transduction"/>
    <property type="evidence" value="ECO:0007669"/>
    <property type="project" value="UniProtKB-KW"/>
</dbReference>
<dbReference type="PANTHER" id="PTHR21143:SF133">
    <property type="entry name" value="GUSTATORY AND PHEROMONE RECEPTOR 32A-RELATED"/>
    <property type="match status" value="1"/>
</dbReference>
<evidence type="ECO:0000256" key="8">
    <source>
        <dbReference type="RuleBase" id="RU363108"/>
    </source>
</evidence>
<proteinExistence type="inferred from homology"/>
<dbReference type="Proteomes" id="UP001233999">
    <property type="component" value="Unassembled WGS sequence"/>
</dbReference>
<dbReference type="GO" id="GO:0030425">
    <property type="term" value="C:dendrite"/>
    <property type="evidence" value="ECO:0007669"/>
    <property type="project" value="TreeGrafter"/>
</dbReference>
<dbReference type="GO" id="GO:0050909">
    <property type="term" value="P:sensory perception of taste"/>
    <property type="evidence" value="ECO:0007669"/>
    <property type="project" value="InterPro"/>
</dbReference>
<protein>
    <recommendedName>
        <fullName evidence="8">Gustatory receptor</fullName>
    </recommendedName>
</protein>
<dbReference type="EMBL" id="JASPKZ010000083">
    <property type="protein sequence ID" value="KAJ9600707.1"/>
    <property type="molecule type" value="Genomic_DNA"/>
</dbReference>
<name>A0AAD8AM32_DIPPU</name>
<keyword evidence="4 8" id="KW-1133">Transmembrane helix</keyword>
<dbReference type="GO" id="GO:0030424">
    <property type="term" value="C:axon"/>
    <property type="evidence" value="ECO:0007669"/>
    <property type="project" value="TreeGrafter"/>
</dbReference>
<evidence type="ECO:0000256" key="2">
    <source>
        <dbReference type="ARBA" id="ARBA00022475"/>
    </source>
</evidence>
<organism evidence="9 10">
    <name type="scientific">Diploptera punctata</name>
    <name type="common">Pacific beetle cockroach</name>
    <dbReference type="NCBI Taxonomy" id="6984"/>
    <lineage>
        <taxon>Eukaryota</taxon>
        <taxon>Metazoa</taxon>
        <taxon>Ecdysozoa</taxon>
        <taxon>Arthropoda</taxon>
        <taxon>Hexapoda</taxon>
        <taxon>Insecta</taxon>
        <taxon>Pterygota</taxon>
        <taxon>Neoptera</taxon>
        <taxon>Polyneoptera</taxon>
        <taxon>Dictyoptera</taxon>
        <taxon>Blattodea</taxon>
        <taxon>Blaberoidea</taxon>
        <taxon>Blaberidae</taxon>
        <taxon>Diplopterinae</taxon>
        <taxon>Diploptera</taxon>
    </lineage>
</organism>
<reference evidence="9" key="1">
    <citation type="journal article" date="2023" name="IScience">
        <title>Live-bearing cockroach genome reveals convergent evolutionary mechanisms linked to viviparity in insects and beyond.</title>
        <authorList>
            <person name="Fouks B."/>
            <person name="Harrison M.C."/>
            <person name="Mikhailova A.A."/>
            <person name="Marchal E."/>
            <person name="English S."/>
            <person name="Carruthers M."/>
            <person name="Jennings E.C."/>
            <person name="Chiamaka E.L."/>
            <person name="Frigard R.A."/>
            <person name="Pippel M."/>
            <person name="Attardo G.M."/>
            <person name="Benoit J.B."/>
            <person name="Bornberg-Bauer E."/>
            <person name="Tobe S.S."/>
        </authorList>
    </citation>
    <scope>NUCLEOTIDE SEQUENCE</scope>
    <source>
        <strain evidence="9">Stay&amp;Tobe</strain>
    </source>
</reference>
<evidence type="ECO:0000256" key="6">
    <source>
        <dbReference type="ARBA" id="ARBA00023170"/>
    </source>
</evidence>
<accession>A0AAD8AM32</accession>
<comment type="function">
    <text evidence="8">Gustatory receptor which mediates acceptance or avoidance behavior, depending on its substrates.</text>
</comment>
<evidence type="ECO:0000256" key="4">
    <source>
        <dbReference type="ARBA" id="ARBA00022989"/>
    </source>
</evidence>